<evidence type="ECO:0000256" key="1">
    <source>
        <dbReference type="SAM" id="Phobius"/>
    </source>
</evidence>
<name>A0A2L1UYU6_9GAMM</name>
<geneLocation type="plasmid" evidence="2 3">
    <name>unnamed2</name>
</geneLocation>
<keyword evidence="1" id="KW-1133">Transmembrane helix</keyword>
<reference evidence="3" key="1">
    <citation type="submission" date="2017-01" db="EMBL/GenBank/DDBJ databases">
        <title>Genome sequence of Rouxiella sp. ERMR1:05.</title>
        <authorList>
            <person name="Kumar R."/>
            <person name="Singh D."/>
            <person name="Kumar S."/>
        </authorList>
    </citation>
    <scope>NUCLEOTIDE SEQUENCE [LARGE SCALE GENOMIC DNA]</scope>
    <source>
        <strain evidence="3">ERMR1:05</strain>
        <plasmid evidence="3">unnamed2</plasmid>
    </source>
</reference>
<protein>
    <submittedName>
        <fullName evidence="2">Uncharacterized protein</fullName>
    </submittedName>
</protein>
<accession>A0A2L1UYU6</accession>
<keyword evidence="2" id="KW-0614">Plasmid</keyword>
<dbReference type="KEGG" id="rox:BV494_24680"/>
<dbReference type="Proteomes" id="UP000239197">
    <property type="component" value="Plasmid unnamed2"/>
</dbReference>
<feature type="transmembrane region" description="Helical" evidence="1">
    <location>
        <begin position="12"/>
        <end position="31"/>
    </location>
</feature>
<dbReference type="EMBL" id="CP019064">
    <property type="protein sequence ID" value="AVF38095.1"/>
    <property type="molecule type" value="Genomic_DNA"/>
</dbReference>
<keyword evidence="1" id="KW-0472">Membrane</keyword>
<dbReference type="AlphaFoldDB" id="A0A2L1UYU6"/>
<feature type="transmembrane region" description="Helical" evidence="1">
    <location>
        <begin position="77"/>
        <end position="110"/>
    </location>
</feature>
<keyword evidence="3" id="KW-1185">Reference proteome</keyword>
<organism evidence="2 3">
    <name type="scientific">Rahnella sikkimica</name>
    <dbReference type="NCBI Taxonomy" id="1805933"/>
    <lineage>
        <taxon>Bacteria</taxon>
        <taxon>Pseudomonadati</taxon>
        <taxon>Pseudomonadota</taxon>
        <taxon>Gammaproteobacteria</taxon>
        <taxon>Enterobacterales</taxon>
        <taxon>Yersiniaceae</taxon>
        <taxon>Rahnella</taxon>
    </lineage>
</organism>
<sequence>MAERGSQTHDIFILLLICLLVGGASALGIWAELNTIHKAHLTGCFPGNPYAIGKAAAHPPVCITEGASFTHEFVMSYILIAILSAGALLALTLPVLCIFTELLTVLLSIITRLANLFSWARDITGGKDKHMSQKKLPLPPLEQQRQLLRRRYRKKRRKSS</sequence>
<evidence type="ECO:0000313" key="3">
    <source>
        <dbReference type="Proteomes" id="UP000239197"/>
    </source>
</evidence>
<evidence type="ECO:0000313" key="2">
    <source>
        <dbReference type="EMBL" id="AVF38095.1"/>
    </source>
</evidence>
<gene>
    <name evidence="2" type="ORF">BV494_24680</name>
</gene>
<keyword evidence="1" id="KW-0812">Transmembrane</keyword>
<proteinExistence type="predicted"/>